<evidence type="ECO:0000256" key="1">
    <source>
        <dbReference type="ARBA" id="ARBA00022500"/>
    </source>
</evidence>
<dbReference type="Proteomes" id="UP000743899">
    <property type="component" value="Unassembled WGS sequence"/>
</dbReference>
<dbReference type="Pfam" id="PF04509">
    <property type="entry name" value="CheC"/>
    <property type="match status" value="2"/>
</dbReference>
<sequence length="213" mass="23100">MVNKDSLNPVALDVLKEIGNIGAGNAATALSNLLNKRIQMNVPSVRVVSFNEMMELVGGPEETVAAIFLQIEGDLNGSMFFVLPVEKASVFVRQLTGNNEFSFNKPPYPEIGLSAFQEMGNIVAGSYLSALSDFLQMQIMPTVPDVGIDMFGAIISFGLIEISRESDYAIVIDTEIIDSNSNIDESSIKGHFFLLPDADSYRKILTKLGVGTL</sequence>
<dbReference type="Gene3D" id="3.40.1550.10">
    <property type="entry name" value="CheC-like"/>
    <property type="match status" value="1"/>
</dbReference>
<evidence type="ECO:0000259" key="3">
    <source>
        <dbReference type="Pfam" id="PF04509"/>
    </source>
</evidence>
<dbReference type="SUPFAM" id="SSF103039">
    <property type="entry name" value="CheC-like"/>
    <property type="match status" value="1"/>
</dbReference>
<protein>
    <submittedName>
        <fullName evidence="4">Chemotaxis protein CheC</fullName>
    </submittedName>
</protein>
<proteinExistence type="predicted"/>
<dbReference type="EMBL" id="JAACYS010000004">
    <property type="protein sequence ID" value="NCU16509.1"/>
    <property type="molecule type" value="Genomic_DNA"/>
</dbReference>
<comment type="caution">
    <text evidence="4">The sequence shown here is derived from an EMBL/GenBank/DDBJ whole genome shotgun (WGS) entry which is preliminary data.</text>
</comment>
<dbReference type="PANTHER" id="PTHR43693:SF1">
    <property type="entry name" value="PROTEIN PHOSPHATASE CHEZ"/>
    <property type="match status" value="1"/>
</dbReference>
<name>A0ABX0A1R2_9BACI</name>
<dbReference type="InterPro" id="IPR028976">
    <property type="entry name" value="CheC-like_sf"/>
</dbReference>
<dbReference type="InterPro" id="IPR050992">
    <property type="entry name" value="CheZ_family_phosphatases"/>
</dbReference>
<dbReference type="PANTHER" id="PTHR43693">
    <property type="entry name" value="PROTEIN PHOSPHATASE CHEZ"/>
    <property type="match status" value="1"/>
</dbReference>
<organism evidence="4 5">
    <name type="scientific">Pallidibacillus pasinlerensis</name>
    <dbReference type="NCBI Taxonomy" id="2703818"/>
    <lineage>
        <taxon>Bacteria</taxon>
        <taxon>Bacillati</taxon>
        <taxon>Bacillota</taxon>
        <taxon>Bacilli</taxon>
        <taxon>Bacillales</taxon>
        <taxon>Bacillaceae</taxon>
        <taxon>Pallidibacillus</taxon>
    </lineage>
</organism>
<keyword evidence="1" id="KW-0145">Chemotaxis</keyword>
<keyword evidence="5" id="KW-1185">Reference proteome</keyword>
<accession>A0ABX0A1R2</accession>
<evidence type="ECO:0000313" key="4">
    <source>
        <dbReference type="EMBL" id="NCU16509.1"/>
    </source>
</evidence>
<keyword evidence="2" id="KW-0378">Hydrolase</keyword>
<dbReference type="CDD" id="cd17909">
    <property type="entry name" value="CheC_ClassI"/>
    <property type="match status" value="1"/>
</dbReference>
<evidence type="ECO:0000256" key="2">
    <source>
        <dbReference type="ARBA" id="ARBA00022801"/>
    </source>
</evidence>
<feature type="domain" description="CheC-like protein" evidence="3">
    <location>
        <begin position="11"/>
        <end position="45"/>
    </location>
</feature>
<dbReference type="RefSeq" id="WP_161919340.1">
    <property type="nucleotide sequence ID" value="NZ_JAACYS010000004.1"/>
</dbReference>
<reference evidence="4 5" key="1">
    <citation type="submission" date="2020-01" db="EMBL/GenBank/DDBJ databases">
        <title>A novel Bacillus sp. from Pasinler.</title>
        <authorList>
            <person name="Adiguzel A."/>
            <person name="Ay H."/>
            <person name="Baltaci M.O."/>
        </authorList>
    </citation>
    <scope>NUCLEOTIDE SEQUENCE [LARGE SCALE GENOMIC DNA]</scope>
    <source>
        <strain evidence="4 5">P1</strain>
    </source>
</reference>
<gene>
    <name evidence="4" type="ORF">GW534_01805</name>
</gene>
<feature type="domain" description="CheC-like protein" evidence="3">
    <location>
        <begin position="111"/>
        <end position="147"/>
    </location>
</feature>
<dbReference type="InterPro" id="IPR007597">
    <property type="entry name" value="CheC"/>
</dbReference>
<evidence type="ECO:0000313" key="5">
    <source>
        <dbReference type="Proteomes" id="UP000743899"/>
    </source>
</evidence>